<protein>
    <submittedName>
        <fullName evidence="6">C-type lectin domain family 12 member B-like</fullName>
    </submittedName>
</protein>
<reference evidence="6 7" key="1">
    <citation type="journal article" date="2012" name="Genome Biol.">
        <title>Sequencing three crocodilian genomes to illuminate the evolution of archosaurs and amniotes.</title>
        <authorList>
            <person name="St John J.A."/>
            <person name="Braun E.L."/>
            <person name="Isberg S.R."/>
            <person name="Miles L.G."/>
            <person name="Chong A.Y."/>
            <person name="Gongora J."/>
            <person name="Dalzell P."/>
            <person name="Moran C."/>
            <person name="Bed'hom B."/>
            <person name="Abzhanov A."/>
            <person name="Burgess S.C."/>
            <person name="Cooksey A.M."/>
            <person name="Castoe T.A."/>
            <person name="Crawford N.G."/>
            <person name="Densmore L.D."/>
            <person name="Drew J.C."/>
            <person name="Edwards S.V."/>
            <person name="Faircloth B.C."/>
            <person name="Fujita M.K."/>
            <person name="Greenwold M.J."/>
            <person name="Hoffmann F.G."/>
            <person name="Howard J.M."/>
            <person name="Iguchi T."/>
            <person name="Janes D.E."/>
            <person name="Khan S.Y."/>
            <person name="Kohno S."/>
            <person name="de Koning A.J."/>
            <person name="Lance S.L."/>
            <person name="McCarthy F.M."/>
            <person name="McCormack J.E."/>
            <person name="Merchant M.E."/>
            <person name="Peterson D.G."/>
            <person name="Pollock D.D."/>
            <person name="Pourmand N."/>
            <person name="Raney B.J."/>
            <person name="Roessler K.A."/>
            <person name="Sanford J.R."/>
            <person name="Sawyer R.H."/>
            <person name="Schmidt C.J."/>
            <person name="Triplett E.W."/>
            <person name="Tuberville T.D."/>
            <person name="Venegas-Anaya M."/>
            <person name="Howard J.T."/>
            <person name="Jarvis E.D."/>
            <person name="Guillette L.J.Jr."/>
            <person name="Glenn T.C."/>
            <person name="Green R.E."/>
            <person name="Ray D.A."/>
        </authorList>
    </citation>
    <scope>NUCLEOTIDE SEQUENCE [LARGE SCALE GENOMIC DNA]</scope>
    <source>
        <strain evidence="6">KSC_2009_1</strain>
    </source>
</reference>
<dbReference type="PANTHER" id="PTHR46746">
    <property type="entry name" value="KILLER CELL LECTIN-LIKE RECEPTOR SUBFAMILY F MEMBER 2"/>
    <property type="match status" value="1"/>
</dbReference>
<dbReference type="PROSITE" id="PS50041">
    <property type="entry name" value="C_TYPE_LECTIN_2"/>
    <property type="match status" value="1"/>
</dbReference>
<feature type="domain" description="C-type lectin" evidence="5">
    <location>
        <begin position="111"/>
        <end position="219"/>
    </location>
</feature>
<dbReference type="SMART" id="SM00034">
    <property type="entry name" value="CLECT"/>
    <property type="match status" value="1"/>
</dbReference>
<dbReference type="CDD" id="cd03593">
    <property type="entry name" value="CLECT_NK_receptors_like"/>
    <property type="match status" value="1"/>
</dbReference>
<dbReference type="Gene3D" id="3.10.100.10">
    <property type="entry name" value="Mannose-Binding Protein A, subunit A"/>
    <property type="match status" value="1"/>
</dbReference>
<dbReference type="InterPro" id="IPR016187">
    <property type="entry name" value="CTDL_fold"/>
</dbReference>
<keyword evidence="2" id="KW-0430">Lectin</keyword>
<keyword evidence="4" id="KW-0472">Membrane</keyword>
<dbReference type="Proteomes" id="UP000050525">
    <property type="component" value="Unassembled WGS sequence"/>
</dbReference>
<accession>A0A151NGF0</accession>
<keyword evidence="3" id="KW-1015">Disulfide bond</keyword>
<dbReference type="GO" id="GO:0016020">
    <property type="term" value="C:membrane"/>
    <property type="evidence" value="ECO:0007669"/>
    <property type="project" value="UniProtKB-SubCell"/>
</dbReference>
<comment type="subcellular location">
    <subcellularLocation>
        <location evidence="1">Membrane</location>
        <topology evidence="1">Single-pass membrane protein</topology>
    </subcellularLocation>
</comment>
<keyword evidence="4" id="KW-1133">Transmembrane helix</keyword>
<keyword evidence="4" id="KW-0812">Transmembrane</keyword>
<sequence length="234" mass="26127">MGDGEEEGYTALRFPGRKKSSEAASPVCHPLTMSLGGVVIVLLATVMGLAILISQGSRPVCLGSAQNISSELHGSAMKTLGKLRQYFCREPESEESEQTRCEYCPLRWVLHQGKCYYFSEEKRDWHGSTRYCSSWMASLAVVNSEEEKTFIMNRMKMEKGYFWLGLSKVADKWLWVAGAGLPPEKFQVAGGSDNHNCVVCGADEVMPESCFNPNKWICEKATKKFPSVKMDLLD</sequence>
<dbReference type="GO" id="GO:0030246">
    <property type="term" value="F:carbohydrate binding"/>
    <property type="evidence" value="ECO:0007669"/>
    <property type="project" value="UniProtKB-KW"/>
</dbReference>
<evidence type="ECO:0000313" key="6">
    <source>
        <dbReference type="EMBL" id="KYO35868.1"/>
    </source>
</evidence>
<dbReference type="SUPFAM" id="SSF56436">
    <property type="entry name" value="C-type lectin-like"/>
    <property type="match status" value="1"/>
</dbReference>
<evidence type="ECO:0000259" key="5">
    <source>
        <dbReference type="PROSITE" id="PS50041"/>
    </source>
</evidence>
<dbReference type="AlphaFoldDB" id="A0A151NGF0"/>
<dbReference type="InterPro" id="IPR033992">
    <property type="entry name" value="NKR-like_CTLD"/>
</dbReference>
<dbReference type="InterPro" id="IPR051379">
    <property type="entry name" value="C-type_Lectin_Receptor_IMM"/>
</dbReference>
<evidence type="ECO:0000313" key="7">
    <source>
        <dbReference type="Proteomes" id="UP000050525"/>
    </source>
</evidence>
<name>A0A151NGF0_ALLMI</name>
<dbReference type="InterPro" id="IPR016186">
    <property type="entry name" value="C-type_lectin-like/link_sf"/>
</dbReference>
<dbReference type="EMBL" id="AKHW03003057">
    <property type="protein sequence ID" value="KYO35868.1"/>
    <property type="molecule type" value="Genomic_DNA"/>
</dbReference>
<evidence type="ECO:0000256" key="2">
    <source>
        <dbReference type="ARBA" id="ARBA00022734"/>
    </source>
</evidence>
<organism evidence="6 7">
    <name type="scientific">Alligator mississippiensis</name>
    <name type="common">American alligator</name>
    <dbReference type="NCBI Taxonomy" id="8496"/>
    <lineage>
        <taxon>Eukaryota</taxon>
        <taxon>Metazoa</taxon>
        <taxon>Chordata</taxon>
        <taxon>Craniata</taxon>
        <taxon>Vertebrata</taxon>
        <taxon>Euteleostomi</taxon>
        <taxon>Archelosauria</taxon>
        <taxon>Archosauria</taxon>
        <taxon>Crocodylia</taxon>
        <taxon>Alligatoridae</taxon>
        <taxon>Alligatorinae</taxon>
        <taxon>Alligator</taxon>
    </lineage>
</organism>
<feature type="transmembrane region" description="Helical" evidence="4">
    <location>
        <begin position="31"/>
        <end position="53"/>
    </location>
</feature>
<proteinExistence type="predicted"/>
<evidence type="ECO:0000256" key="4">
    <source>
        <dbReference type="SAM" id="Phobius"/>
    </source>
</evidence>
<dbReference type="PANTHER" id="PTHR46746:SF9">
    <property type="entry name" value="CD209 ANTIGEN-LIKE PROTEIN C-LIKE"/>
    <property type="match status" value="1"/>
</dbReference>
<comment type="caution">
    <text evidence="6">The sequence shown here is derived from an EMBL/GenBank/DDBJ whole genome shotgun (WGS) entry which is preliminary data.</text>
</comment>
<dbReference type="Pfam" id="PF00059">
    <property type="entry name" value="Lectin_C"/>
    <property type="match status" value="1"/>
</dbReference>
<gene>
    <name evidence="6" type="ORF">Y1Q_0017348</name>
</gene>
<keyword evidence="7" id="KW-1185">Reference proteome</keyword>
<evidence type="ECO:0000256" key="1">
    <source>
        <dbReference type="ARBA" id="ARBA00004167"/>
    </source>
</evidence>
<dbReference type="InterPro" id="IPR001304">
    <property type="entry name" value="C-type_lectin-like"/>
</dbReference>
<evidence type="ECO:0000256" key="3">
    <source>
        <dbReference type="ARBA" id="ARBA00023157"/>
    </source>
</evidence>